<keyword evidence="3" id="KW-0732">Signal</keyword>
<dbReference type="PANTHER" id="PTHR36848:SF2">
    <property type="entry name" value="SECRETED PROTEIN"/>
    <property type="match status" value="1"/>
</dbReference>
<keyword evidence="2" id="KW-0624">Polysaccharide degradation</keyword>
<keyword evidence="5" id="KW-1185">Reference proteome</keyword>
<gene>
    <name evidence="4" type="ORF">Asppvi_000634</name>
</gene>
<evidence type="ECO:0000256" key="1">
    <source>
        <dbReference type="ARBA" id="ARBA00023277"/>
    </source>
</evidence>
<dbReference type="EMBL" id="BHVY01000001">
    <property type="protein sequence ID" value="GIJ82131.1"/>
    <property type="molecule type" value="Genomic_DNA"/>
</dbReference>
<dbReference type="Pfam" id="PF17132">
    <property type="entry name" value="Glyco_hydro_106"/>
    <property type="match status" value="1"/>
</dbReference>
<proteinExistence type="predicted"/>
<dbReference type="SUPFAM" id="SSF49785">
    <property type="entry name" value="Galactose-binding domain-like"/>
    <property type="match status" value="1"/>
</dbReference>
<evidence type="ECO:0008006" key="6">
    <source>
        <dbReference type="Google" id="ProtNLM"/>
    </source>
</evidence>
<protein>
    <recommendedName>
        <fullName evidence="6">Secreted protein</fullName>
    </recommendedName>
</protein>
<feature type="signal peptide" evidence="3">
    <location>
        <begin position="1"/>
        <end position="25"/>
    </location>
</feature>
<sequence>MRALHIAQSGVVALYTLLATKAVSASGVDSGFVNPDVFYRPKFRYWLPDASVPAEVVQEDIARIAEAGGGGIELLPFYLYGLPTAQGMNATTPTDWNVYGFGTPAFNDLFQAALNGSKESKVRMDFAVGANQGQGVPAVPGTPGLAVQLLLGNTSVNAGQHYSSNVPPPAELLPVMQSGLSFMHPLEDFGTPNLTAVIAYRVLNVSSSGGTKIIALDPLSFVDLSSKVKDGLLDWTAPLGNSTWRVFSFWVKHTNQRSCTGGRDATTVIANGSWIVDHFDARGARLITDFWDQHILSDEQTLTFLQEAGQYAWEDSMEMLSSLYWTPSLLTRFEQDRGYSALPCLPALFKQQNNWNGIVPSYNEMYTLGNQKDSACNADYRRTLNAGYQDYIAHFSQWTRRIGIQYSNQPAYNLPLEMLGDIPLSDAPECESLGFSDNVDAYRQFSGPAHISNRNVVSNEMGAVNKPAYMLTIPELLYSIKRAWSGGVNMVVLHGYTYSGNYPNTTWPGYTTFGFRFTEMWNQIQPAWIHMKDYLDYIARNQFVLQQGRPQVDLALYLYETPWSVIDLLPSNDITAAGYTHDYVAPDNLVPPQVTVRANVLAPDGPSYKALVFASSTFNISTFNLVREDVAARVVEFAQRGLPVVFVGGLPQVTSNTQVGQIVEDGWRKIRNLPSVQFISSLADLPGALRKVGVTPNVLPNCTTGTMRVVKRSRPEDEVDYVFLYNDQIVSTSCQISIRDNGARTPHLLNAWTGEKKVIGSFERRSAVITVSLQFAPNETSILSLEKSGSSDQTNLTMLASSSASRRYSIVNLTRWDLSVEDFHAPRPRSHVQTAITSHNFSNIALGPWSAISPALTSVGGIGRYSTSFTVPNVPRIQGKLSLGPIIHTVRVYIGGQRLPPIDPVNPVIDISPYISPGQIYKIIVEVTTPLFNRIKTDANQTKIAGSIAGELQPLYASTPYQKYGLMGPVAITWSTST</sequence>
<dbReference type="InterPro" id="IPR053161">
    <property type="entry name" value="Ulvan_degrading_GH"/>
</dbReference>
<dbReference type="PANTHER" id="PTHR36848">
    <property type="entry name" value="DNA-BINDING PROTEIN (PUTATIVE SECRETED PROTEIN)-RELATED"/>
    <property type="match status" value="1"/>
</dbReference>
<organism evidence="4 5">
    <name type="scientific">Aspergillus pseudoviridinutans</name>
    <dbReference type="NCBI Taxonomy" id="1517512"/>
    <lineage>
        <taxon>Eukaryota</taxon>
        <taxon>Fungi</taxon>
        <taxon>Dikarya</taxon>
        <taxon>Ascomycota</taxon>
        <taxon>Pezizomycotina</taxon>
        <taxon>Eurotiomycetes</taxon>
        <taxon>Eurotiomycetidae</taxon>
        <taxon>Eurotiales</taxon>
        <taxon>Aspergillaceae</taxon>
        <taxon>Aspergillus</taxon>
        <taxon>Aspergillus subgen. Fumigati</taxon>
    </lineage>
</organism>
<dbReference type="GO" id="GO:0000272">
    <property type="term" value="P:polysaccharide catabolic process"/>
    <property type="evidence" value="ECO:0007669"/>
    <property type="project" value="UniProtKB-KW"/>
</dbReference>
<accession>A0A9P3B6J8</accession>
<dbReference type="OrthoDB" id="2588159at2759"/>
<dbReference type="GeneID" id="66999247"/>
<keyword evidence="1" id="KW-0119">Carbohydrate metabolism</keyword>
<evidence type="ECO:0000256" key="3">
    <source>
        <dbReference type="SAM" id="SignalP"/>
    </source>
</evidence>
<dbReference type="InterPro" id="IPR008979">
    <property type="entry name" value="Galactose-bd-like_sf"/>
</dbReference>
<evidence type="ECO:0000256" key="2">
    <source>
        <dbReference type="ARBA" id="ARBA00023326"/>
    </source>
</evidence>
<dbReference type="Proteomes" id="UP001043456">
    <property type="component" value="Unassembled WGS sequence"/>
</dbReference>
<name>A0A9P3B6J8_9EURO</name>
<reference evidence="4 5" key="1">
    <citation type="submission" date="2018-10" db="EMBL/GenBank/DDBJ databases">
        <title>Pan-genome distribution and transcriptional activeness of fungal secondary metabolism genes in Aspergillus section Fumigati.</title>
        <authorList>
            <person name="Takahashi H."/>
            <person name="Umemura M."/>
            <person name="Ninomiya A."/>
            <person name="Kusuya Y."/>
            <person name="Urayama S."/>
            <person name="Shimizu M."/>
            <person name="Watanabe A."/>
            <person name="Kamei K."/>
            <person name="Yaguchi T."/>
            <person name="Hagiwara D."/>
        </authorList>
    </citation>
    <scope>NUCLEOTIDE SEQUENCE [LARGE SCALE GENOMIC DNA]</scope>
    <source>
        <strain evidence="4 5">IFM 55266</strain>
    </source>
</reference>
<feature type="chain" id="PRO_5040364793" description="Secreted protein" evidence="3">
    <location>
        <begin position="26"/>
        <end position="978"/>
    </location>
</feature>
<evidence type="ECO:0000313" key="5">
    <source>
        <dbReference type="Proteomes" id="UP001043456"/>
    </source>
</evidence>
<comment type="caution">
    <text evidence="4">The sequence shown here is derived from an EMBL/GenBank/DDBJ whole genome shotgun (WGS) entry which is preliminary data.</text>
</comment>
<dbReference type="AlphaFoldDB" id="A0A9P3B6J8"/>
<evidence type="ECO:0000313" key="4">
    <source>
        <dbReference type="EMBL" id="GIJ82131.1"/>
    </source>
</evidence>
<dbReference type="RefSeq" id="XP_043152878.1">
    <property type="nucleotide sequence ID" value="XM_043296943.1"/>
</dbReference>